<evidence type="ECO:0000313" key="2">
    <source>
        <dbReference type="EMBL" id="KAL3783156.1"/>
    </source>
</evidence>
<feature type="compositionally biased region" description="Low complexity" evidence="1">
    <location>
        <begin position="39"/>
        <end position="64"/>
    </location>
</feature>
<feature type="compositionally biased region" description="Polar residues" evidence="1">
    <location>
        <begin position="21"/>
        <end position="35"/>
    </location>
</feature>
<name>A0ABD3P710_9STRA</name>
<evidence type="ECO:0000256" key="1">
    <source>
        <dbReference type="SAM" id="MobiDB-lite"/>
    </source>
</evidence>
<dbReference type="EMBL" id="JABMIG020000267">
    <property type="protein sequence ID" value="KAL3783156.1"/>
    <property type="molecule type" value="Genomic_DNA"/>
</dbReference>
<reference evidence="2 3" key="1">
    <citation type="journal article" date="2020" name="G3 (Bethesda)">
        <title>Improved Reference Genome for Cyclotella cryptica CCMP332, a Model for Cell Wall Morphogenesis, Salinity Adaptation, and Lipid Production in Diatoms (Bacillariophyta).</title>
        <authorList>
            <person name="Roberts W.R."/>
            <person name="Downey K.M."/>
            <person name="Ruck E.C."/>
            <person name="Traller J.C."/>
            <person name="Alverson A.J."/>
        </authorList>
    </citation>
    <scope>NUCLEOTIDE SEQUENCE [LARGE SCALE GENOMIC DNA]</scope>
    <source>
        <strain evidence="2 3">CCMP332</strain>
    </source>
</reference>
<gene>
    <name evidence="2" type="ORF">HJC23_001506</name>
</gene>
<dbReference type="Proteomes" id="UP001516023">
    <property type="component" value="Unassembled WGS sequence"/>
</dbReference>
<evidence type="ECO:0000313" key="3">
    <source>
        <dbReference type="Proteomes" id="UP001516023"/>
    </source>
</evidence>
<sequence length="169" mass="18210">MPFPQNLFRRHAANRSRDSSDNPANSPAGTDNSPPNGDASMNTSNSSAMNINTSTSTSTENENSTNDEEQEIVVQVPIAPHLLPSNNLTVLTSPQQRNYSRDVKTFSGKSNDLLLIVIAAIVSEGGECLGAEGITICEREARTFVNAFTTRCVCDAVRSVVNEDGNDDY</sequence>
<organism evidence="2 3">
    <name type="scientific">Cyclotella cryptica</name>
    <dbReference type="NCBI Taxonomy" id="29204"/>
    <lineage>
        <taxon>Eukaryota</taxon>
        <taxon>Sar</taxon>
        <taxon>Stramenopiles</taxon>
        <taxon>Ochrophyta</taxon>
        <taxon>Bacillariophyta</taxon>
        <taxon>Coscinodiscophyceae</taxon>
        <taxon>Thalassiosirophycidae</taxon>
        <taxon>Stephanodiscales</taxon>
        <taxon>Stephanodiscaceae</taxon>
        <taxon>Cyclotella</taxon>
    </lineage>
</organism>
<protein>
    <submittedName>
        <fullName evidence="2">Uncharacterized protein</fullName>
    </submittedName>
</protein>
<dbReference type="AlphaFoldDB" id="A0ABD3P710"/>
<proteinExistence type="predicted"/>
<keyword evidence="3" id="KW-1185">Reference proteome</keyword>
<accession>A0ABD3P710</accession>
<comment type="caution">
    <text evidence="2">The sequence shown here is derived from an EMBL/GenBank/DDBJ whole genome shotgun (WGS) entry which is preliminary data.</text>
</comment>
<feature type="region of interest" description="Disordered" evidence="1">
    <location>
        <begin position="1"/>
        <end position="72"/>
    </location>
</feature>